<keyword evidence="3" id="KW-1133">Transmembrane helix</keyword>
<keyword evidence="2" id="KW-0812">Transmembrane</keyword>
<evidence type="ECO:0000256" key="4">
    <source>
        <dbReference type="ARBA" id="ARBA00023136"/>
    </source>
</evidence>
<sequence>MKFKMAAVLTFVSVAANAQGFTSGDGSVFNDRLQEMLTSTGWNFKAATNAGLVADEWRVNQAAARLKYGVPKIYYGRVDKVLVDNMGTYFVVGAGTPRAVTVVLERFQAGPWEQKYDQFLLTGMQSSLEFASQVKPGANMYFQCGRAEFGLGVYLVNCLAFSPQVAMKGVVPQISRGVDVASHFDELIKARAAEGWARPPSARPGLSVKLRISMLSDGTIRTVAVEKASGDHAYDQSAVNAVKNIGVLPEVQEMSPGEYSNHSSFSIVLTPQDLTF</sequence>
<evidence type="ECO:0000256" key="2">
    <source>
        <dbReference type="ARBA" id="ARBA00022692"/>
    </source>
</evidence>
<gene>
    <name evidence="6" type="ORF">V0R50_11790</name>
</gene>
<evidence type="ECO:0000313" key="7">
    <source>
        <dbReference type="Proteomes" id="UP001335100"/>
    </source>
</evidence>
<dbReference type="Pfam" id="PF13103">
    <property type="entry name" value="TonB_2"/>
    <property type="match status" value="1"/>
</dbReference>
<evidence type="ECO:0000313" key="6">
    <source>
        <dbReference type="EMBL" id="MEE1933905.1"/>
    </source>
</evidence>
<accession>A0ABU7HQU7</accession>
<dbReference type="SUPFAM" id="SSF74653">
    <property type="entry name" value="TolA/TonB C-terminal domain"/>
    <property type="match status" value="1"/>
</dbReference>
<feature type="signal peptide" evidence="5">
    <location>
        <begin position="1"/>
        <end position="18"/>
    </location>
</feature>
<dbReference type="InterPro" id="IPR006260">
    <property type="entry name" value="TonB/TolA_C"/>
</dbReference>
<feature type="chain" id="PRO_5045569167" evidence="5">
    <location>
        <begin position="19"/>
        <end position="276"/>
    </location>
</feature>
<protein>
    <submittedName>
        <fullName evidence="6">Cell envelope integrity protein TolA</fullName>
    </submittedName>
</protein>
<keyword evidence="7" id="KW-1185">Reference proteome</keyword>
<comment type="caution">
    <text evidence="6">The sequence shown here is derived from an EMBL/GenBank/DDBJ whole genome shotgun (WGS) entry which is preliminary data.</text>
</comment>
<dbReference type="Proteomes" id="UP001335100">
    <property type="component" value="Unassembled WGS sequence"/>
</dbReference>
<name>A0ABU7HQU7_9PSED</name>
<comment type="subcellular location">
    <subcellularLocation>
        <location evidence="1">Membrane</location>
        <topology evidence="1">Single-pass membrane protein</topology>
    </subcellularLocation>
</comment>
<reference evidence="6 7" key="1">
    <citation type="submission" date="2024-01" db="EMBL/GenBank/DDBJ databases">
        <title>Unpublished Manusciprt.</title>
        <authorList>
            <person name="Duman M."/>
            <person name="Valdes E.G."/>
            <person name="Ajmi N."/>
            <person name="Altun S."/>
            <person name="Saticioglu I.B."/>
        </authorList>
    </citation>
    <scope>NUCLEOTIDE SEQUENCE [LARGE SCALE GENOMIC DNA]</scope>
    <source>
        <strain evidence="6 7">148P</strain>
    </source>
</reference>
<keyword evidence="4" id="KW-0472">Membrane</keyword>
<evidence type="ECO:0000256" key="1">
    <source>
        <dbReference type="ARBA" id="ARBA00004167"/>
    </source>
</evidence>
<organism evidence="6 7">
    <name type="scientific">Pseudomonas ulcerans</name>
    <dbReference type="NCBI Taxonomy" id="3115852"/>
    <lineage>
        <taxon>Bacteria</taxon>
        <taxon>Pseudomonadati</taxon>
        <taxon>Pseudomonadota</taxon>
        <taxon>Gammaproteobacteria</taxon>
        <taxon>Pseudomonadales</taxon>
        <taxon>Pseudomonadaceae</taxon>
        <taxon>Pseudomonas</taxon>
    </lineage>
</organism>
<dbReference type="EMBL" id="JAZDQJ010000010">
    <property type="protein sequence ID" value="MEE1933905.1"/>
    <property type="molecule type" value="Genomic_DNA"/>
</dbReference>
<dbReference type="Gene3D" id="3.30.1150.10">
    <property type="match status" value="1"/>
</dbReference>
<evidence type="ECO:0000256" key="3">
    <source>
        <dbReference type="ARBA" id="ARBA00022989"/>
    </source>
</evidence>
<proteinExistence type="predicted"/>
<evidence type="ECO:0000256" key="5">
    <source>
        <dbReference type="SAM" id="SignalP"/>
    </source>
</evidence>
<keyword evidence="5" id="KW-0732">Signal</keyword>
<dbReference type="RefSeq" id="WP_330074721.1">
    <property type="nucleotide sequence ID" value="NZ_JAZDQJ010000010.1"/>
</dbReference>
<dbReference type="NCBIfam" id="TIGR01352">
    <property type="entry name" value="tonB_Cterm"/>
    <property type="match status" value="1"/>
</dbReference>